<evidence type="ECO:0000256" key="1">
    <source>
        <dbReference type="SAM" id="MobiDB-lite"/>
    </source>
</evidence>
<feature type="region of interest" description="Disordered" evidence="1">
    <location>
        <begin position="1"/>
        <end position="42"/>
    </location>
</feature>
<keyword evidence="4" id="KW-1185">Reference proteome</keyword>
<accession>A0AAV5GI27</accession>
<evidence type="ECO:0000313" key="3">
    <source>
        <dbReference type="EMBL" id="GJN92311.1"/>
    </source>
</evidence>
<evidence type="ECO:0000313" key="4">
    <source>
        <dbReference type="Proteomes" id="UP001342314"/>
    </source>
</evidence>
<sequence>MPGRASQPYADARTSYEMHPRRSQSSFASPPRTSSPAAASLPHARYSSADLYALEQPVHAAHRSESGLLAHPEERRFAQDSDDDDEDDEGAGNPSGMSTLSRFDPVGSKDALNSTAKFGGETVEAPILSKSDWAAGEAQREKDEHVRGKKRRKREAWAGEARHVQGRAVGFVRRNWKWLLPVAIAFAVAVILLCYFLIPRTPTINFTSRKVPKPALTSSDDNPYISAADPTSFNFRGSIAFAIDASDSYLPVKYRSFGLTVRLQETNGIIAQETWDAGEISVAAKRETSYEFPLMFQGNYSSEDNGSYQIMRRACAHKYATIYRPPLNLTVTVSSSIWGVVNAPERTARLSRVECPIEWLANAS</sequence>
<dbReference type="Proteomes" id="UP001342314">
    <property type="component" value="Unassembled WGS sequence"/>
</dbReference>
<evidence type="ECO:0000256" key="2">
    <source>
        <dbReference type="SAM" id="Phobius"/>
    </source>
</evidence>
<dbReference type="EMBL" id="BQKY01000011">
    <property type="protein sequence ID" value="GJN92311.1"/>
    <property type="molecule type" value="Genomic_DNA"/>
</dbReference>
<gene>
    <name evidence="3" type="ORF">Rhopal_005341-T1</name>
</gene>
<keyword evidence="2" id="KW-0812">Transmembrane</keyword>
<protein>
    <recommendedName>
        <fullName evidence="5">Late embryogenesis abundant protein LEA-2 subgroup domain-containing protein</fullName>
    </recommendedName>
</protein>
<feature type="compositionally biased region" description="Acidic residues" evidence="1">
    <location>
        <begin position="80"/>
        <end position="90"/>
    </location>
</feature>
<name>A0AAV5GI27_9BASI</name>
<proteinExistence type="predicted"/>
<organism evidence="3 4">
    <name type="scientific">Rhodotorula paludigena</name>
    <dbReference type="NCBI Taxonomy" id="86838"/>
    <lineage>
        <taxon>Eukaryota</taxon>
        <taxon>Fungi</taxon>
        <taxon>Dikarya</taxon>
        <taxon>Basidiomycota</taxon>
        <taxon>Pucciniomycotina</taxon>
        <taxon>Microbotryomycetes</taxon>
        <taxon>Sporidiobolales</taxon>
        <taxon>Sporidiobolaceae</taxon>
        <taxon>Rhodotorula</taxon>
    </lineage>
</organism>
<dbReference type="AlphaFoldDB" id="A0AAV5GI27"/>
<keyword evidence="2" id="KW-1133">Transmembrane helix</keyword>
<keyword evidence="2" id="KW-0472">Membrane</keyword>
<evidence type="ECO:0008006" key="5">
    <source>
        <dbReference type="Google" id="ProtNLM"/>
    </source>
</evidence>
<feature type="transmembrane region" description="Helical" evidence="2">
    <location>
        <begin position="178"/>
        <end position="198"/>
    </location>
</feature>
<comment type="caution">
    <text evidence="3">The sequence shown here is derived from an EMBL/GenBank/DDBJ whole genome shotgun (WGS) entry which is preliminary data.</text>
</comment>
<feature type="compositionally biased region" description="Low complexity" evidence="1">
    <location>
        <begin position="23"/>
        <end position="42"/>
    </location>
</feature>
<feature type="region of interest" description="Disordered" evidence="1">
    <location>
        <begin position="57"/>
        <end position="106"/>
    </location>
</feature>
<reference evidence="3 4" key="1">
    <citation type="submission" date="2021-12" db="EMBL/GenBank/DDBJ databases">
        <title>High titer production of polyol ester of fatty acids by Rhodotorula paludigena BS15 towards product separation-free biomass refinery.</title>
        <authorList>
            <person name="Mano J."/>
            <person name="Ono H."/>
            <person name="Tanaka T."/>
            <person name="Naito K."/>
            <person name="Sushida H."/>
            <person name="Ike M."/>
            <person name="Tokuyasu K."/>
            <person name="Kitaoka M."/>
        </authorList>
    </citation>
    <scope>NUCLEOTIDE SEQUENCE [LARGE SCALE GENOMIC DNA]</scope>
    <source>
        <strain evidence="3 4">BS15</strain>
    </source>
</reference>
<feature type="region of interest" description="Disordered" evidence="1">
    <location>
        <begin position="129"/>
        <end position="155"/>
    </location>
</feature>